<dbReference type="InterPro" id="IPR008147">
    <property type="entry name" value="Gln_synt_N"/>
</dbReference>
<comment type="similarity">
    <text evidence="2 18 19">Belongs to the glutamine synthetase family.</text>
</comment>
<feature type="binding site" evidence="16">
    <location>
        <position position="347"/>
    </location>
    <ligand>
        <name>Mg(2+)</name>
        <dbReference type="ChEBI" id="CHEBI:18420"/>
        <label>1</label>
    </ligand>
</feature>
<dbReference type="Pfam" id="PF00120">
    <property type="entry name" value="Gln-synt_C"/>
    <property type="match status" value="1"/>
</dbReference>
<protein>
    <recommendedName>
        <fullName evidence="4">Glutamine synthetase</fullName>
        <ecNumber evidence="3">6.3.1.2</ecNumber>
    </recommendedName>
    <alternativeName>
        <fullName evidence="12">Glutamate--ammonia ligase</fullName>
    </alternativeName>
    <alternativeName>
        <fullName evidence="11">Glutamine synthetase I alpha</fullName>
    </alternativeName>
</protein>
<organism evidence="22 23">
    <name type="scientific">Streptococcus parasanguinis (strain ATCC 15912 / DSM 6778 / CIP 104372 / LMG 14537)</name>
    <dbReference type="NCBI Taxonomy" id="760570"/>
    <lineage>
        <taxon>Bacteria</taxon>
        <taxon>Bacillati</taxon>
        <taxon>Bacillota</taxon>
        <taxon>Bacilli</taxon>
        <taxon>Lactobacillales</taxon>
        <taxon>Streptococcaceae</taxon>
        <taxon>Streptococcus</taxon>
    </lineage>
</organism>
<feature type="binding site" evidence="16">
    <location>
        <position position="143"/>
    </location>
    <ligand>
        <name>Mg(2+)</name>
        <dbReference type="ChEBI" id="CHEBI:18420"/>
        <label>1</label>
    </ligand>
</feature>
<evidence type="ECO:0000256" key="8">
    <source>
        <dbReference type="ARBA" id="ARBA00022741"/>
    </source>
</evidence>
<feature type="binding site" evidence="14">
    <location>
        <position position="330"/>
    </location>
    <ligand>
        <name>L-glutamate</name>
        <dbReference type="ChEBI" id="CHEBI:29985"/>
    </ligand>
</feature>
<evidence type="ECO:0000259" key="20">
    <source>
        <dbReference type="PROSITE" id="PS51986"/>
    </source>
</evidence>
<evidence type="ECO:0000256" key="18">
    <source>
        <dbReference type="PROSITE-ProRule" id="PRU01330"/>
    </source>
</evidence>
<evidence type="ECO:0000256" key="14">
    <source>
        <dbReference type="PIRSR" id="PIRSR604809-1"/>
    </source>
</evidence>
<feature type="binding site" evidence="14">
    <location>
        <position position="318"/>
    </location>
    <ligand>
        <name>L-glutamate</name>
        <dbReference type="ChEBI" id="CHEBI:29985"/>
    </ligand>
</feature>
<dbReference type="FunFam" id="3.10.20.70:FF:000005">
    <property type="entry name" value="Glutamine synthetase"/>
    <property type="match status" value="1"/>
</dbReference>
<dbReference type="PROSITE" id="PS51987">
    <property type="entry name" value="GS_CATALYTIC"/>
    <property type="match status" value="1"/>
</dbReference>
<feature type="binding site" evidence="15">
    <location>
        <position position="195"/>
    </location>
    <ligand>
        <name>ATP</name>
        <dbReference type="ChEBI" id="CHEBI:30616"/>
    </ligand>
</feature>
<dbReference type="InterPro" id="IPR004809">
    <property type="entry name" value="Gln_synth_I"/>
</dbReference>
<dbReference type="AlphaFoldDB" id="F8DKD4"/>
<dbReference type="GO" id="GO:0006542">
    <property type="term" value="P:glutamine biosynthetic process"/>
    <property type="evidence" value="ECO:0007669"/>
    <property type="project" value="InterPro"/>
</dbReference>
<dbReference type="GO" id="GO:0046872">
    <property type="term" value="F:metal ion binding"/>
    <property type="evidence" value="ECO:0007669"/>
    <property type="project" value="UniProtKB-KW"/>
</dbReference>
<comment type="cofactor">
    <cofactor evidence="16">
        <name>Mg(2+)</name>
        <dbReference type="ChEBI" id="CHEBI:18420"/>
    </cofactor>
    <text evidence="16">Binds 2 Mg(2+) ions per subunit.</text>
</comment>
<dbReference type="InterPro" id="IPR008146">
    <property type="entry name" value="Gln_synth_cat_dom"/>
</dbReference>
<evidence type="ECO:0000256" key="16">
    <source>
        <dbReference type="PIRSR" id="PIRSR604809-3"/>
    </source>
</evidence>
<keyword evidence="6 22" id="KW-0436">Ligase</keyword>
<evidence type="ECO:0000256" key="1">
    <source>
        <dbReference type="ARBA" id="ARBA00004496"/>
    </source>
</evidence>
<evidence type="ECO:0000256" key="6">
    <source>
        <dbReference type="ARBA" id="ARBA00022598"/>
    </source>
</evidence>
<dbReference type="GO" id="GO:0004356">
    <property type="term" value="F:glutamine synthetase activity"/>
    <property type="evidence" value="ECO:0007669"/>
    <property type="project" value="UniProtKB-EC"/>
</dbReference>
<feature type="binding site" evidence="15">
    <location>
        <begin position="210"/>
        <end position="212"/>
    </location>
    <ligand>
        <name>ATP</name>
        <dbReference type="ChEBI" id="CHEBI:30616"/>
    </ligand>
</feature>
<dbReference type="GO" id="GO:0005737">
    <property type="term" value="C:cytoplasm"/>
    <property type="evidence" value="ECO:0007669"/>
    <property type="project" value="UniProtKB-SubCell"/>
</dbReference>
<dbReference type="PROSITE" id="PS51986">
    <property type="entry name" value="GS_BETA_GRASP"/>
    <property type="match status" value="1"/>
</dbReference>
<keyword evidence="8 15" id="KW-0547">Nucleotide-binding</keyword>
<evidence type="ECO:0000256" key="7">
    <source>
        <dbReference type="ARBA" id="ARBA00022723"/>
    </source>
</evidence>
<evidence type="ECO:0000259" key="21">
    <source>
        <dbReference type="PROSITE" id="PS51987"/>
    </source>
</evidence>
<dbReference type="PANTHER" id="PTHR43785">
    <property type="entry name" value="GAMMA-GLUTAMYLPUTRESCINE SYNTHETASE"/>
    <property type="match status" value="1"/>
</dbReference>
<evidence type="ECO:0000256" key="15">
    <source>
        <dbReference type="PIRSR" id="PIRSR604809-2"/>
    </source>
</evidence>
<dbReference type="SMART" id="SM01230">
    <property type="entry name" value="Gln-synt_C"/>
    <property type="match status" value="1"/>
</dbReference>
<comment type="subcellular location">
    <subcellularLocation>
        <location evidence="1">Cytoplasm</location>
    </subcellularLocation>
</comment>
<comment type="catalytic activity">
    <reaction evidence="13">
        <text>L-glutamate + NH4(+) + ATP = L-glutamine + ADP + phosphate + H(+)</text>
        <dbReference type="Rhea" id="RHEA:16169"/>
        <dbReference type="ChEBI" id="CHEBI:15378"/>
        <dbReference type="ChEBI" id="CHEBI:28938"/>
        <dbReference type="ChEBI" id="CHEBI:29985"/>
        <dbReference type="ChEBI" id="CHEBI:30616"/>
        <dbReference type="ChEBI" id="CHEBI:43474"/>
        <dbReference type="ChEBI" id="CHEBI:58359"/>
        <dbReference type="ChEBI" id="CHEBI:456216"/>
        <dbReference type="EC" id="6.3.1.2"/>
    </reaction>
</comment>
<keyword evidence="17" id="KW-0597">Phosphoprotein</keyword>
<dbReference type="Gene3D" id="3.10.20.70">
    <property type="entry name" value="Glutamine synthetase, N-terminal domain"/>
    <property type="match status" value="1"/>
</dbReference>
<feature type="modified residue" description="O-AMP-tyrosine" evidence="17">
    <location>
        <position position="387"/>
    </location>
</feature>
<keyword evidence="10 16" id="KW-0460">Magnesium</keyword>
<gene>
    <name evidence="22" type="primary">glnA</name>
    <name evidence="22" type="ordered locus">HMPREF0833_11260</name>
</gene>
<evidence type="ECO:0000256" key="4">
    <source>
        <dbReference type="ARBA" id="ARBA00021364"/>
    </source>
</evidence>
<dbReference type="InterPro" id="IPR014746">
    <property type="entry name" value="Gln_synth/guanido_kin_cat_dom"/>
</dbReference>
<sequence length="458" mass="51487">MLVIYFKETKMSITAADIRREVKEKNVTFIRLMFSDILGTMKNVEIPATDEQLDKVLSNKAMFDGSSIEGFVRINESDMYLYPDLDTWTVFPWGDENGSVAGLICDVYTTEGKPFAGDPRGNLKRALRHMEELGFKSFNLGPEPEFFLFKLDENGDPTLEVNDKGGYFDLAPTDLADNTRREIVNVLTKMGFEVEASHHEVAVGQHEIDFKYDEVLRACDKIQIFKLVVKTIARKHGLYATFMAKPKFGIAGSGMHCNMSLFDQDGNNAFFDPEDPKGMQLSETAYHFLGGLIKHAYNFTAVTNPTVNSYKRLVPGYEAPVYIAWAGRNRSPLVRVPASRGMGTRLELRSVDPMANPYVALAVLLEVGLHGIENKIEAPAPIEENIYVMTPEERRAAGITDLPSTLHNALKALTEDEVVKAALGEHIYTSFLEAKRIEWASYATFVSQWEVDNYLDLY</sequence>
<dbReference type="InterPro" id="IPR036651">
    <property type="entry name" value="Gln_synt_N_sf"/>
</dbReference>
<keyword evidence="5" id="KW-0963">Cytoplasm</keyword>
<dbReference type="SUPFAM" id="SSF55931">
    <property type="entry name" value="Glutamine synthetase/guanido kinase"/>
    <property type="match status" value="1"/>
</dbReference>
<dbReference type="PROSITE" id="PS00180">
    <property type="entry name" value="GLNA_1"/>
    <property type="match status" value="1"/>
</dbReference>
<dbReference type="KEGG" id="scp:HMPREF0833_11260"/>
<evidence type="ECO:0000256" key="10">
    <source>
        <dbReference type="ARBA" id="ARBA00022842"/>
    </source>
</evidence>
<evidence type="ECO:0000256" key="3">
    <source>
        <dbReference type="ARBA" id="ARBA00012937"/>
    </source>
</evidence>
<dbReference type="Gene3D" id="3.30.590.10">
    <property type="entry name" value="Glutamine synthetase/guanido kinase, catalytic domain"/>
    <property type="match status" value="1"/>
</dbReference>
<dbReference type="FunFam" id="3.30.590.10:FF:000003">
    <property type="entry name" value="Glutamine synthetase 2"/>
    <property type="match status" value="1"/>
</dbReference>
<dbReference type="EMBL" id="CP002843">
    <property type="protein sequence ID" value="AEH56291.1"/>
    <property type="molecule type" value="Genomic_DNA"/>
</dbReference>
<evidence type="ECO:0000256" key="13">
    <source>
        <dbReference type="ARBA" id="ARBA00049436"/>
    </source>
</evidence>
<evidence type="ECO:0000256" key="17">
    <source>
        <dbReference type="PIRSR" id="PIRSR604809-50"/>
    </source>
</evidence>
<dbReference type="Pfam" id="PF03951">
    <property type="entry name" value="Gln-synt_N"/>
    <property type="match status" value="1"/>
</dbReference>
<evidence type="ECO:0000256" key="5">
    <source>
        <dbReference type="ARBA" id="ARBA00022490"/>
    </source>
</evidence>
<feature type="domain" description="GS catalytic" evidence="21">
    <location>
        <begin position="119"/>
        <end position="458"/>
    </location>
</feature>
<accession>F8DKD4</accession>
<evidence type="ECO:0000256" key="9">
    <source>
        <dbReference type="ARBA" id="ARBA00022840"/>
    </source>
</evidence>
<dbReference type="SUPFAM" id="SSF54368">
    <property type="entry name" value="Glutamine synthetase, N-terminal domain"/>
    <property type="match status" value="1"/>
</dbReference>
<feature type="binding site" evidence="14">
    <location>
        <position position="312"/>
    </location>
    <ligand>
        <name>L-glutamate</name>
        <dbReference type="ChEBI" id="CHEBI:29985"/>
    </ligand>
</feature>
<feature type="binding site" evidence="16">
    <location>
        <position position="145"/>
    </location>
    <ligand>
        <name>Mg(2+)</name>
        <dbReference type="ChEBI" id="CHEBI:18420"/>
        <label>1</label>
    </ligand>
</feature>
<dbReference type="EC" id="6.3.1.2" evidence="3"/>
<evidence type="ECO:0000256" key="2">
    <source>
        <dbReference type="ARBA" id="ARBA00009897"/>
    </source>
</evidence>
<feature type="binding site" evidence="16">
    <location>
        <position position="256"/>
    </location>
    <ligand>
        <name>Mg(2+)</name>
        <dbReference type="ChEBI" id="CHEBI:18420"/>
        <label>1</label>
    </ligand>
</feature>
<proteinExistence type="inferred from homology"/>
<feature type="binding site" evidence="15">
    <location>
        <position position="330"/>
    </location>
    <ligand>
        <name>ATP</name>
        <dbReference type="ChEBI" id="CHEBI:30616"/>
    </ligand>
</feature>
<evidence type="ECO:0000256" key="19">
    <source>
        <dbReference type="RuleBase" id="RU000384"/>
    </source>
</evidence>
<feature type="binding site" evidence="14">
    <location>
        <position position="349"/>
    </location>
    <ligand>
        <name>L-glutamate</name>
        <dbReference type="ChEBI" id="CHEBI:29985"/>
    </ligand>
</feature>
<feature type="binding site" evidence="16">
    <location>
        <position position="200"/>
    </location>
    <ligand>
        <name>Mg(2+)</name>
        <dbReference type="ChEBI" id="CHEBI:18420"/>
        <label>1</label>
    </ligand>
</feature>
<dbReference type="NCBIfam" id="TIGR00653">
    <property type="entry name" value="GlnA"/>
    <property type="match status" value="1"/>
</dbReference>
<dbReference type="InterPro" id="IPR027302">
    <property type="entry name" value="Gln_synth_N_conserv_site"/>
</dbReference>
<evidence type="ECO:0000256" key="11">
    <source>
        <dbReference type="ARBA" id="ARBA00030136"/>
    </source>
</evidence>
<evidence type="ECO:0000256" key="12">
    <source>
        <dbReference type="ARBA" id="ARBA00030668"/>
    </source>
</evidence>
<dbReference type="GO" id="GO:0005524">
    <property type="term" value="F:ATP binding"/>
    <property type="evidence" value="ECO:0007669"/>
    <property type="project" value="UniProtKB-KW"/>
</dbReference>
<dbReference type="PANTHER" id="PTHR43785:SF12">
    <property type="entry name" value="TYPE-1 GLUTAMINE SYNTHETASE 2"/>
    <property type="match status" value="1"/>
</dbReference>
<evidence type="ECO:0000313" key="23">
    <source>
        <dbReference type="Proteomes" id="UP000001502"/>
    </source>
</evidence>
<feature type="binding site" evidence="16">
    <location>
        <position position="207"/>
    </location>
    <ligand>
        <name>Mg(2+)</name>
        <dbReference type="ChEBI" id="CHEBI:18420"/>
        <label>1</label>
    </ligand>
</feature>
<name>F8DKD4_STREP</name>
<dbReference type="Proteomes" id="UP000001502">
    <property type="component" value="Chromosome"/>
</dbReference>
<feature type="domain" description="GS beta-grasp" evidence="20">
    <location>
        <begin position="25"/>
        <end position="112"/>
    </location>
</feature>
<dbReference type="HOGENOM" id="CLU_017290_1_3_9"/>
<keyword evidence="7 16" id="KW-0479">Metal-binding</keyword>
<reference evidence="23" key="1">
    <citation type="submission" date="2011-06" db="EMBL/GenBank/DDBJ databases">
        <title>Complete sequence of Streptococcus parasanguinis strain ATCC 15912.</title>
        <authorList>
            <person name="Muzny D."/>
            <person name="Qin X."/>
            <person name="Buhay C."/>
            <person name="Dugan-Rocha S."/>
            <person name="Ding Y."/>
            <person name="Chen G."/>
            <person name="Hawes A."/>
            <person name="Holder M."/>
            <person name="Jhangiani S."/>
            <person name="Johnson A."/>
            <person name="Khan Z."/>
            <person name="Li Z."/>
            <person name="Liu W."/>
            <person name="Liu X."/>
            <person name="Perez L."/>
            <person name="Shen H."/>
            <person name="Wang Q."/>
            <person name="Watt J."/>
            <person name="Xi L."/>
            <person name="Xin Y."/>
            <person name="Zhou J."/>
            <person name="Deng J."/>
            <person name="Jiang H."/>
            <person name="Liu Y."/>
            <person name="Qu J."/>
            <person name="Song X.-Z."/>
            <person name="Zhang L."/>
            <person name="Villasana D."/>
            <person name="Johnson A."/>
            <person name="Liu J."/>
            <person name="Liyanage D."/>
            <person name="Lorensuhewa L."/>
            <person name="Robinson T."/>
            <person name="Song A."/>
            <person name="Song B.-B."/>
            <person name="Dinh H."/>
            <person name="Thornton R."/>
            <person name="Coyle M."/>
            <person name="Francisco L."/>
            <person name="Jackson L."/>
            <person name="Javaid M."/>
            <person name="Korchina V."/>
            <person name="Kovar C."/>
            <person name="Mata R."/>
            <person name="Mathew T."/>
            <person name="Ngo R."/>
            <person name="Nguyen L."/>
            <person name="Nguyen N."/>
            <person name="Okwuonu G."/>
            <person name="Ongeri F."/>
            <person name="Pham C."/>
            <person name="Simmons D."/>
            <person name="Wilczek-Boney K."/>
            <person name="Hale W."/>
            <person name="Jakkamsetti A."/>
            <person name="Pham P."/>
            <person name="Ruth R."/>
            <person name="San Lucas F."/>
            <person name="Warren J."/>
            <person name="Zhang J."/>
            <person name="Zhao Z."/>
            <person name="Zhou C."/>
            <person name="Zhu D."/>
            <person name="Lee S."/>
            <person name="Bess C."/>
            <person name="Blankenburg K."/>
            <person name="Forbes L."/>
            <person name="Fu Q."/>
            <person name="Gubbala S."/>
            <person name="Hirani K."/>
            <person name="Jayaseelan J.C."/>
            <person name="Lara F."/>
            <person name="Munidasa M."/>
            <person name="Palculict T."/>
            <person name="Patil S."/>
            <person name="Pu L.-L."/>
            <person name="Saada N."/>
            <person name="Tang L."/>
            <person name="Weissenberger G."/>
            <person name="Zhu Y."/>
            <person name="Hemphill L."/>
            <person name="Shang Y."/>
            <person name="Youmans B."/>
            <person name="Ayvaz T."/>
            <person name="Ross M."/>
            <person name="Santibanez J."/>
            <person name="Aqrawi P."/>
            <person name="Gross S."/>
            <person name="Joshi V."/>
            <person name="Fowler G."/>
            <person name="Nazareth L."/>
            <person name="Reid J."/>
            <person name="Worley K."/>
            <person name="Petrosino J."/>
            <person name="Highlander S."/>
            <person name="Gibbs R."/>
        </authorList>
    </citation>
    <scope>NUCLEOTIDE SEQUENCE [LARGE SCALE GENOMIC DNA]</scope>
    <source>
        <strain evidence="23">ATCC 15912 / DSM 6778 / CIP 104372 / LMG 14537</strain>
    </source>
</reference>
<keyword evidence="9 15" id="KW-0067">ATP-binding</keyword>
<evidence type="ECO:0000313" key="22">
    <source>
        <dbReference type="EMBL" id="AEH56291.1"/>
    </source>
</evidence>